<keyword evidence="13" id="KW-1185">Reference proteome</keyword>
<comment type="subcellular location">
    <subcellularLocation>
        <location evidence="3">Lipid droplet</location>
    </subcellularLocation>
    <subcellularLocation>
        <location evidence="2">Membrane</location>
        <topology evidence="2">Multi-pass membrane protein</topology>
    </subcellularLocation>
    <subcellularLocation>
        <location evidence="1">Nucleus</location>
    </subcellularLocation>
</comment>
<evidence type="ECO:0000256" key="6">
    <source>
        <dbReference type="ARBA" id="ARBA00022692"/>
    </source>
</evidence>
<dbReference type="EMBL" id="SDRB02012242">
    <property type="protein sequence ID" value="THF98286.1"/>
    <property type="molecule type" value="Genomic_DNA"/>
</dbReference>
<dbReference type="AlphaFoldDB" id="A0A4V3WJU0"/>
<reference evidence="12 13" key="1">
    <citation type="journal article" date="2018" name="Proc. Natl. Acad. Sci. U.S.A.">
        <title>Draft genome sequence of Camellia sinensis var. sinensis provides insights into the evolution of the tea genome and tea quality.</title>
        <authorList>
            <person name="Wei C."/>
            <person name="Yang H."/>
            <person name="Wang S."/>
            <person name="Zhao J."/>
            <person name="Liu C."/>
            <person name="Gao L."/>
            <person name="Xia E."/>
            <person name="Lu Y."/>
            <person name="Tai Y."/>
            <person name="She G."/>
            <person name="Sun J."/>
            <person name="Cao H."/>
            <person name="Tong W."/>
            <person name="Gao Q."/>
            <person name="Li Y."/>
            <person name="Deng W."/>
            <person name="Jiang X."/>
            <person name="Wang W."/>
            <person name="Chen Q."/>
            <person name="Zhang S."/>
            <person name="Li H."/>
            <person name="Wu J."/>
            <person name="Wang P."/>
            <person name="Li P."/>
            <person name="Shi C."/>
            <person name="Zheng F."/>
            <person name="Jian J."/>
            <person name="Huang B."/>
            <person name="Shan D."/>
            <person name="Shi M."/>
            <person name="Fang C."/>
            <person name="Yue Y."/>
            <person name="Li F."/>
            <person name="Li D."/>
            <person name="Wei S."/>
            <person name="Han B."/>
            <person name="Jiang C."/>
            <person name="Yin Y."/>
            <person name="Xia T."/>
            <person name="Zhang Z."/>
            <person name="Bennetzen J.L."/>
            <person name="Zhao S."/>
            <person name="Wan X."/>
        </authorList>
    </citation>
    <scope>NUCLEOTIDE SEQUENCE [LARGE SCALE GENOMIC DNA]</scope>
    <source>
        <strain evidence="13">cv. Shuchazao</strain>
        <tissue evidence="12">Leaf</tissue>
    </source>
</reference>
<dbReference type="GO" id="GO:0048608">
    <property type="term" value="P:reproductive structure development"/>
    <property type="evidence" value="ECO:0007669"/>
    <property type="project" value="UniProtKB-ARBA"/>
</dbReference>
<name>A0A4V3WJU0_CAMSN</name>
<evidence type="ECO:0000256" key="1">
    <source>
        <dbReference type="ARBA" id="ARBA00004123"/>
    </source>
</evidence>
<organism evidence="12 13">
    <name type="scientific">Camellia sinensis var. sinensis</name>
    <name type="common">China tea</name>
    <dbReference type="NCBI Taxonomy" id="542762"/>
    <lineage>
        <taxon>Eukaryota</taxon>
        <taxon>Viridiplantae</taxon>
        <taxon>Streptophyta</taxon>
        <taxon>Embryophyta</taxon>
        <taxon>Tracheophyta</taxon>
        <taxon>Spermatophyta</taxon>
        <taxon>Magnoliopsida</taxon>
        <taxon>eudicotyledons</taxon>
        <taxon>Gunneridae</taxon>
        <taxon>Pentapetalae</taxon>
        <taxon>asterids</taxon>
        <taxon>Ericales</taxon>
        <taxon>Theaceae</taxon>
        <taxon>Camellia</taxon>
    </lineage>
</organism>
<keyword evidence="6 11" id="KW-0812">Transmembrane</keyword>
<evidence type="ECO:0000256" key="9">
    <source>
        <dbReference type="ARBA" id="ARBA00023242"/>
    </source>
</evidence>
<dbReference type="PANTHER" id="PTHR15502:SF7">
    <property type="entry name" value="CALCINEURIN-BINDING PROTEIN CABIN-1"/>
    <property type="match status" value="1"/>
</dbReference>
<proteinExistence type="inferred from homology"/>
<dbReference type="Proteomes" id="UP000306102">
    <property type="component" value="Unassembled WGS sequence"/>
</dbReference>
<keyword evidence="5" id="KW-0551">Lipid droplet</keyword>
<gene>
    <name evidence="12" type="ORF">TEA_022404</name>
</gene>
<protein>
    <submittedName>
        <fullName evidence="12">Uncharacterized protein</fullName>
    </submittedName>
</protein>
<keyword evidence="9" id="KW-0539">Nucleus</keyword>
<dbReference type="GO" id="GO:0009791">
    <property type="term" value="P:post-embryonic development"/>
    <property type="evidence" value="ECO:0007669"/>
    <property type="project" value="UniProtKB-ARBA"/>
</dbReference>
<dbReference type="PANTHER" id="PTHR15502">
    <property type="entry name" value="CALCINEURIN-BINDING PROTEIN CABIN 1-RELATED"/>
    <property type="match status" value="1"/>
</dbReference>
<evidence type="ECO:0000256" key="11">
    <source>
        <dbReference type="SAM" id="Phobius"/>
    </source>
</evidence>
<feature type="compositionally biased region" description="Polar residues" evidence="10">
    <location>
        <begin position="188"/>
        <end position="204"/>
    </location>
</feature>
<feature type="region of interest" description="Disordered" evidence="10">
    <location>
        <begin position="182"/>
        <end position="204"/>
    </location>
</feature>
<evidence type="ECO:0000256" key="10">
    <source>
        <dbReference type="SAM" id="MobiDB-lite"/>
    </source>
</evidence>
<dbReference type="GO" id="GO:0031491">
    <property type="term" value="F:nucleosome binding"/>
    <property type="evidence" value="ECO:0007669"/>
    <property type="project" value="TreeGrafter"/>
</dbReference>
<feature type="compositionally biased region" description="Low complexity" evidence="10">
    <location>
        <begin position="457"/>
        <end position="479"/>
    </location>
</feature>
<evidence type="ECO:0000256" key="5">
    <source>
        <dbReference type="ARBA" id="ARBA00022677"/>
    </source>
</evidence>
<dbReference type="STRING" id="542762.A0A4V3WJU0"/>
<evidence type="ECO:0000256" key="7">
    <source>
        <dbReference type="ARBA" id="ARBA00022989"/>
    </source>
</evidence>
<dbReference type="GO" id="GO:0006325">
    <property type="term" value="P:chromatin organization"/>
    <property type="evidence" value="ECO:0007669"/>
    <property type="project" value="InterPro"/>
</dbReference>
<dbReference type="GO" id="GO:0012511">
    <property type="term" value="C:monolayer-surrounded lipid storage body"/>
    <property type="evidence" value="ECO:0007669"/>
    <property type="project" value="InterPro"/>
</dbReference>
<comment type="similarity">
    <text evidence="4">Belongs to the oleosin family.</text>
</comment>
<feature type="region of interest" description="Disordered" evidence="10">
    <location>
        <begin position="49"/>
        <end position="71"/>
    </location>
</feature>
<evidence type="ECO:0000256" key="4">
    <source>
        <dbReference type="ARBA" id="ARBA00010858"/>
    </source>
</evidence>
<dbReference type="Pfam" id="PF01277">
    <property type="entry name" value="Oleosin"/>
    <property type="match status" value="1"/>
</dbReference>
<feature type="region of interest" description="Disordered" evidence="10">
    <location>
        <begin position="426"/>
        <end position="479"/>
    </location>
</feature>
<keyword evidence="7 11" id="KW-1133">Transmembrane helix</keyword>
<dbReference type="GO" id="GO:0005634">
    <property type="term" value="C:nucleus"/>
    <property type="evidence" value="ECO:0007669"/>
    <property type="project" value="UniProtKB-SubCell"/>
</dbReference>
<evidence type="ECO:0000313" key="13">
    <source>
        <dbReference type="Proteomes" id="UP000306102"/>
    </source>
</evidence>
<evidence type="ECO:0000256" key="2">
    <source>
        <dbReference type="ARBA" id="ARBA00004141"/>
    </source>
</evidence>
<keyword evidence="8 11" id="KW-0472">Membrane</keyword>
<accession>A0A4V3WJU0</accession>
<sequence>MRLALLPRVSQLTFIPNIYIRSGFLFLILSRQTDSINSPFDQTHLQSQPFTMSDDQSRPITQKPNETSPTSRHSIMLLTTSAIGAALLFLSGLTLTGTVISLVIATPVLILFSPILFPTGIIIFLATAGFLFSGSCGVAAAAALAWLYNYIAGKRRRGAVAEQLDYARMRIASRARDMRERAREYGQKVQQNKAQSQEVKSSANDGHLLQLRSRREHRPITTGSSSLFLALKNLATVFLQQGPAHYDSALRCYLQAVEIDTKDSVGIAWRSSCAKVYKHVSVAWYRSLVISLALITPLHSGLSNPNHLKNHETKWNPLLSKIKNVIIKKASEQDLETAATLLRCSYNLSRDISCAVLPSSVNLYVVPFLLATAGHYYPGFDGVNVLDLNIPQKLLLWAYTLLHGHYTNIPAVMKYCEENAKSKVKKGSGSSSVPSITNTPAAGVSNTGGGKDGASKSSVAEAPTSTTVASTAVPKNESS</sequence>
<feature type="transmembrane region" description="Helical" evidence="11">
    <location>
        <begin position="121"/>
        <end position="148"/>
    </location>
</feature>
<comment type="caution">
    <text evidence="12">The sequence shown here is derived from an EMBL/GenBank/DDBJ whole genome shotgun (WGS) entry which is preliminary data.</text>
</comment>
<dbReference type="InterPro" id="IPR033053">
    <property type="entry name" value="Hir3/CABIN1"/>
</dbReference>
<evidence type="ECO:0000313" key="12">
    <source>
        <dbReference type="EMBL" id="THF98286.1"/>
    </source>
</evidence>
<dbReference type="InterPro" id="IPR000136">
    <property type="entry name" value="Oleosin"/>
</dbReference>
<evidence type="ECO:0000256" key="8">
    <source>
        <dbReference type="ARBA" id="ARBA00023136"/>
    </source>
</evidence>
<evidence type="ECO:0000256" key="3">
    <source>
        <dbReference type="ARBA" id="ARBA00004502"/>
    </source>
</evidence>
<feature type="transmembrane region" description="Helical" evidence="11">
    <location>
        <begin position="82"/>
        <end position="115"/>
    </location>
</feature>
<dbReference type="GO" id="GO:0016020">
    <property type="term" value="C:membrane"/>
    <property type="evidence" value="ECO:0007669"/>
    <property type="project" value="UniProtKB-SubCell"/>
</dbReference>